<dbReference type="InterPro" id="IPR025493">
    <property type="entry name" value="DUF4384"/>
</dbReference>
<dbReference type="Pfam" id="PF14326">
    <property type="entry name" value="DUF4384"/>
    <property type="match status" value="1"/>
</dbReference>
<evidence type="ECO:0000313" key="4">
    <source>
        <dbReference type="EMBL" id="WPJ95905.1"/>
    </source>
</evidence>
<dbReference type="Pfam" id="PF00112">
    <property type="entry name" value="Peptidase_C1"/>
    <property type="match status" value="1"/>
</dbReference>
<organism evidence="4 5">
    <name type="scientific">Coraliomargarita algicola</name>
    <dbReference type="NCBI Taxonomy" id="3092156"/>
    <lineage>
        <taxon>Bacteria</taxon>
        <taxon>Pseudomonadati</taxon>
        <taxon>Verrucomicrobiota</taxon>
        <taxon>Opitutia</taxon>
        <taxon>Puniceicoccales</taxon>
        <taxon>Coraliomargaritaceae</taxon>
        <taxon>Coraliomargarita</taxon>
    </lineage>
</organism>
<comment type="similarity">
    <text evidence="1">Belongs to the peptidase C1 family.</text>
</comment>
<feature type="domain" description="Peptidase C1A papain C-terminal" evidence="3">
    <location>
        <begin position="61"/>
        <end position="285"/>
    </location>
</feature>
<dbReference type="RefSeq" id="WP_319832774.1">
    <property type="nucleotide sequence ID" value="NZ_CP138858.1"/>
</dbReference>
<reference evidence="4 5" key="1">
    <citation type="submission" date="2023-11" db="EMBL/GenBank/DDBJ databases">
        <title>Coraliomargarita sp. nov., isolated from marine algae.</title>
        <authorList>
            <person name="Lee J.K."/>
            <person name="Baek J.H."/>
            <person name="Kim J.M."/>
            <person name="Choi D.G."/>
            <person name="Jeon C.O."/>
        </authorList>
    </citation>
    <scope>NUCLEOTIDE SEQUENCE [LARGE SCALE GENOMIC DNA]</scope>
    <source>
        <strain evidence="4 5">J2-16</strain>
    </source>
</reference>
<evidence type="ECO:0000313" key="5">
    <source>
        <dbReference type="Proteomes" id="UP001324993"/>
    </source>
</evidence>
<proteinExistence type="inferred from homology"/>
<dbReference type="InterPro" id="IPR038765">
    <property type="entry name" value="Papain-like_cys_pep_sf"/>
</dbReference>
<dbReference type="EMBL" id="CP138858">
    <property type="protein sequence ID" value="WPJ95905.1"/>
    <property type="molecule type" value="Genomic_DNA"/>
</dbReference>
<accession>A0ABZ0RLM7</accession>
<keyword evidence="5" id="KW-1185">Reference proteome</keyword>
<dbReference type="InterPro" id="IPR000668">
    <property type="entry name" value="Peptidase_C1A_C"/>
</dbReference>
<dbReference type="SUPFAM" id="SSF54001">
    <property type="entry name" value="Cysteine proteinases"/>
    <property type="match status" value="1"/>
</dbReference>
<dbReference type="Proteomes" id="UP001324993">
    <property type="component" value="Chromosome"/>
</dbReference>
<evidence type="ECO:0000256" key="1">
    <source>
        <dbReference type="ARBA" id="ARBA00008455"/>
    </source>
</evidence>
<feature type="signal peptide" evidence="2">
    <location>
        <begin position="1"/>
        <end position="23"/>
    </location>
</feature>
<feature type="chain" id="PRO_5046842124" evidence="2">
    <location>
        <begin position="24"/>
        <end position="497"/>
    </location>
</feature>
<dbReference type="InterPro" id="IPR025660">
    <property type="entry name" value="Pept_his_AS"/>
</dbReference>
<protein>
    <submittedName>
        <fullName evidence="4">C1 family peptidase</fullName>
    </submittedName>
</protein>
<dbReference type="PANTHER" id="PTHR12411">
    <property type="entry name" value="CYSTEINE PROTEASE FAMILY C1-RELATED"/>
    <property type="match status" value="1"/>
</dbReference>
<dbReference type="Gene3D" id="3.90.70.10">
    <property type="entry name" value="Cysteine proteinases"/>
    <property type="match status" value="1"/>
</dbReference>
<dbReference type="InterPro" id="IPR013128">
    <property type="entry name" value="Peptidase_C1A"/>
</dbReference>
<keyword evidence="2" id="KW-0732">Signal</keyword>
<dbReference type="CDD" id="cd02619">
    <property type="entry name" value="Peptidase_C1"/>
    <property type="match status" value="1"/>
</dbReference>
<name>A0ABZ0RLM7_9BACT</name>
<evidence type="ECO:0000256" key="2">
    <source>
        <dbReference type="SAM" id="SignalP"/>
    </source>
</evidence>
<evidence type="ECO:0000259" key="3">
    <source>
        <dbReference type="SMART" id="SM00645"/>
    </source>
</evidence>
<dbReference type="PROSITE" id="PS00639">
    <property type="entry name" value="THIOL_PROTEASE_HIS"/>
    <property type="match status" value="1"/>
</dbReference>
<dbReference type="SMART" id="SM00645">
    <property type="entry name" value="Pept_C1"/>
    <property type="match status" value="1"/>
</dbReference>
<sequence>MFRRSQFLLAICTLILCSQHGQAQEPATEDTRYATGMVFNEQTYRSIPYKAPVTEETYANLPPSVSLEKYCPTPGNQGPHGTCTAFVSAYHMRTMLYAIEHGLTSKAQINANIFSPSFIYEQIRLVTPDPNCKEGTDIAQALQLMLTVGAAKIKDVPYQCSIGIDSNDMLKATEFPLVDYQVLFYVNNKPDNEFKVRSIKKALSEGSPVLIGFTVYPSFHRRGHSVWTRQPGDLEASDSHGAHAMAIVGYDDNKHGGAFRIINSWGTGWGDGGYIWVPYEHFAPACFAAIQAYGKQPKAQPYQKNTIRPPEIPLLLAGSVAFQERDGPPMPAIKIVEDGKSASGNRYQGYRLARAYPSGTRFRFFVTTNSRAYLYAFATDLTGKITKILPFDDNMSPMIGRNSTIAFPSERKVVRMDKEPGTDYLLMLYSDEPLSVSSLIESMESETGTLSVKVSKALGSRLIDQKYIQYDSDGIGFAVQENTKGHVVPLMVEIVHD</sequence>
<gene>
    <name evidence="4" type="ORF">SH580_21045</name>
</gene>